<proteinExistence type="predicted"/>
<dbReference type="OrthoDB" id="646623at2"/>
<feature type="modified residue" description="4-aspartylphosphate" evidence="1">
    <location>
        <position position="55"/>
    </location>
</feature>
<keyword evidence="5" id="KW-1185">Reference proteome</keyword>
<dbReference type="Pfam" id="PF04397">
    <property type="entry name" value="LytTR"/>
    <property type="match status" value="1"/>
</dbReference>
<dbReference type="Proteomes" id="UP000240971">
    <property type="component" value="Unassembled WGS sequence"/>
</dbReference>
<dbReference type="InterPro" id="IPR001789">
    <property type="entry name" value="Sig_transdc_resp-reg_receiver"/>
</dbReference>
<dbReference type="Pfam" id="PF00072">
    <property type="entry name" value="Response_reg"/>
    <property type="match status" value="1"/>
</dbReference>
<reference evidence="4 5" key="1">
    <citation type="submission" date="2018-03" db="EMBL/GenBank/DDBJ databases">
        <title>Genomic Encyclopedia of Archaeal and Bacterial Type Strains, Phase II (KMG-II): from individual species to whole genera.</title>
        <authorList>
            <person name="Goeker M."/>
        </authorList>
    </citation>
    <scope>NUCLEOTIDE SEQUENCE [LARGE SCALE GENOMIC DNA]</scope>
    <source>
        <strain evidence="4 5">DSM 24859</strain>
    </source>
</reference>
<sequence length="252" mass="29265">MKVVIIEDEVLIAEELAQLLHRHTPDVEVLAVLSSLKQSSRWLQQQPMPDLFFMDIQLSDGVIFELFDKFEINCPVIFTTAYSEYAIRAFKVNSIDYLLKPVDKEALEHAITKFRKNRGLHYRASMQEVQKVLATPGTPYYKEKFLVAYRHQLIPVNTVDIAYFRKEILIYAHTFNGEEYILDHDSLEELESLLHPAQFFRTNRQYIININAVHHVVPYSTGKMSVALLPGQHQQIDVSREKSALFKKWLGA</sequence>
<accession>A0A2P8HDR2</accession>
<dbReference type="Gene3D" id="2.40.50.1020">
    <property type="entry name" value="LytTr DNA-binding domain"/>
    <property type="match status" value="1"/>
</dbReference>
<dbReference type="RefSeq" id="WP_106530621.1">
    <property type="nucleotide sequence ID" value="NZ_PYAW01000006.1"/>
</dbReference>
<dbReference type="FunFam" id="3.40.50.2300:FF:000361">
    <property type="entry name" value="Two-component system response regulator"/>
    <property type="match status" value="1"/>
</dbReference>
<dbReference type="Gene3D" id="3.40.50.2300">
    <property type="match status" value="1"/>
</dbReference>
<gene>
    <name evidence="4" type="ORF">CLV51_106208</name>
</gene>
<evidence type="ECO:0000259" key="2">
    <source>
        <dbReference type="PROSITE" id="PS50110"/>
    </source>
</evidence>
<feature type="domain" description="HTH LytTR-type" evidence="3">
    <location>
        <begin position="145"/>
        <end position="252"/>
    </location>
</feature>
<dbReference type="SUPFAM" id="SSF52172">
    <property type="entry name" value="CheY-like"/>
    <property type="match status" value="1"/>
</dbReference>
<dbReference type="EMBL" id="PYAW01000006">
    <property type="protein sequence ID" value="PSL44342.1"/>
    <property type="molecule type" value="Genomic_DNA"/>
</dbReference>
<name>A0A2P8HDR2_CHINA</name>
<dbReference type="PANTHER" id="PTHR37299">
    <property type="entry name" value="TRANSCRIPTIONAL REGULATOR-RELATED"/>
    <property type="match status" value="1"/>
</dbReference>
<dbReference type="SMART" id="SM00850">
    <property type="entry name" value="LytTR"/>
    <property type="match status" value="1"/>
</dbReference>
<dbReference type="AlphaFoldDB" id="A0A2P8HDR2"/>
<comment type="caution">
    <text evidence="4">The sequence shown here is derived from an EMBL/GenBank/DDBJ whole genome shotgun (WGS) entry which is preliminary data.</text>
</comment>
<evidence type="ECO:0000256" key="1">
    <source>
        <dbReference type="PROSITE-ProRule" id="PRU00169"/>
    </source>
</evidence>
<evidence type="ECO:0000313" key="5">
    <source>
        <dbReference type="Proteomes" id="UP000240971"/>
    </source>
</evidence>
<dbReference type="InterPro" id="IPR007492">
    <property type="entry name" value="LytTR_DNA-bd_dom"/>
</dbReference>
<protein>
    <submittedName>
        <fullName evidence="4">LytTR family two component transcriptional regulator</fullName>
    </submittedName>
</protein>
<feature type="domain" description="Response regulatory" evidence="2">
    <location>
        <begin position="2"/>
        <end position="115"/>
    </location>
</feature>
<dbReference type="InterPro" id="IPR046947">
    <property type="entry name" value="LytR-like"/>
</dbReference>
<dbReference type="PROSITE" id="PS50930">
    <property type="entry name" value="HTH_LYTTR"/>
    <property type="match status" value="1"/>
</dbReference>
<dbReference type="PANTHER" id="PTHR37299:SF1">
    <property type="entry name" value="STAGE 0 SPORULATION PROTEIN A HOMOLOG"/>
    <property type="match status" value="1"/>
</dbReference>
<dbReference type="GO" id="GO:0000156">
    <property type="term" value="F:phosphorelay response regulator activity"/>
    <property type="evidence" value="ECO:0007669"/>
    <property type="project" value="InterPro"/>
</dbReference>
<evidence type="ECO:0000259" key="3">
    <source>
        <dbReference type="PROSITE" id="PS50930"/>
    </source>
</evidence>
<organism evidence="4 5">
    <name type="scientific">Chitinophaga niastensis</name>
    <dbReference type="NCBI Taxonomy" id="536980"/>
    <lineage>
        <taxon>Bacteria</taxon>
        <taxon>Pseudomonadati</taxon>
        <taxon>Bacteroidota</taxon>
        <taxon>Chitinophagia</taxon>
        <taxon>Chitinophagales</taxon>
        <taxon>Chitinophagaceae</taxon>
        <taxon>Chitinophaga</taxon>
    </lineage>
</organism>
<dbReference type="GO" id="GO:0003677">
    <property type="term" value="F:DNA binding"/>
    <property type="evidence" value="ECO:0007669"/>
    <property type="project" value="InterPro"/>
</dbReference>
<keyword evidence="1" id="KW-0597">Phosphoprotein</keyword>
<dbReference type="SMART" id="SM00448">
    <property type="entry name" value="REC"/>
    <property type="match status" value="1"/>
</dbReference>
<dbReference type="PROSITE" id="PS50110">
    <property type="entry name" value="RESPONSE_REGULATORY"/>
    <property type="match status" value="1"/>
</dbReference>
<evidence type="ECO:0000313" key="4">
    <source>
        <dbReference type="EMBL" id="PSL44342.1"/>
    </source>
</evidence>
<dbReference type="InterPro" id="IPR011006">
    <property type="entry name" value="CheY-like_superfamily"/>
</dbReference>